<feature type="compositionally biased region" description="Polar residues" evidence="1">
    <location>
        <begin position="316"/>
        <end position="327"/>
    </location>
</feature>
<feature type="compositionally biased region" description="Basic and acidic residues" evidence="1">
    <location>
        <begin position="381"/>
        <end position="390"/>
    </location>
</feature>
<evidence type="ECO:0000256" key="1">
    <source>
        <dbReference type="SAM" id="MobiDB-lite"/>
    </source>
</evidence>
<evidence type="ECO:0000313" key="3">
    <source>
        <dbReference type="Proteomes" id="UP000193240"/>
    </source>
</evidence>
<dbReference type="EMBL" id="KZ107854">
    <property type="protein sequence ID" value="OSS45322.1"/>
    <property type="molecule type" value="Genomic_DNA"/>
</dbReference>
<feature type="region of interest" description="Disordered" evidence="1">
    <location>
        <begin position="343"/>
        <end position="390"/>
    </location>
</feature>
<name>A0A1Y2LP60_EPING</name>
<organism evidence="2 3">
    <name type="scientific">Epicoccum nigrum</name>
    <name type="common">Soil fungus</name>
    <name type="synonym">Epicoccum purpurascens</name>
    <dbReference type="NCBI Taxonomy" id="105696"/>
    <lineage>
        <taxon>Eukaryota</taxon>
        <taxon>Fungi</taxon>
        <taxon>Dikarya</taxon>
        <taxon>Ascomycota</taxon>
        <taxon>Pezizomycotina</taxon>
        <taxon>Dothideomycetes</taxon>
        <taxon>Pleosporomycetidae</taxon>
        <taxon>Pleosporales</taxon>
        <taxon>Pleosporineae</taxon>
        <taxon>Didymellaceae</taxon>
        <taxon>Epicoccum</taxon>
    </lineage>
</organism>
<feature type="compositionally biased region" description="Basic residues" evidence="1">
    <location>
        <begin position="26"/>
        <end position="40"/>
    </location>
</feature>
<gene>
    <name evidence="2" type="ORF">B5807_10316</name>
</gene>
<keyword evidence="3" id="KW-1185">Reference proteome</keyword>
<dbReference type="Proteomes" id="UP000193240">
    <property type="component" value="Unassembled WGS sequence"/>
</dbReference>
<protein>
    <submittedName>
        <fullName evidence="2">Uncharacterized protein</fullName>
    </submittedName>
</protein>
<dbReference type="AlphaFoldDB" id="A0A1Y2LP60"/>
<accession>A0A1Y2LP60</accession>
<reference evidence="2 3" key="1">
    <citation type="journal article" date="2017" name="Genome Announc.">
        <title>Genome sequence of the saprophytic ascomycete Epicoccum nigrum ICMP 19927 strain isolated from New Zealand.</title>
        <authorList>
            <person name="Fokin M."/>
            <person name="Fleetwood D."/>
            <person name="Weir B.S."/>
            <person name="Villas-Boas S.G."/>
        </authorList>
    </citation>
    <scope>NUCLEOTIDE SEQUENCE [LARGE SCALE GENOMIC DNA]</scope>
    <source>
        <strain evidence="2 3">ICMP 19927</strain>
    </source>
</reference>
<feature type="compositionally biased region" description="Polar residues" evidence="1">
    <location>
        <begin position="1"/>
        <end position="25"/>
    </location>
</feature>
<feature type="compositionally biased region" description="Basic residues" evidence="1">
    <location>
        <begin position="361"/>
        <end position="375"/>
    </location>
</feature>
<feature type="region of interest" description="Disordered" evidence="1">
    <location>
        <begin position="1"/>
        <end position="115"/>
    </location>
</feature>
<feature type="compositionally biased region" description="Polar residues" evidence="1">
    <location>
        <begin position="298"/>
        <end position="307"/>
    </location>
</feature>
<feature type="region of interest" description="Disordered" evidence="1">
    <location>
        <begin position="298"/>
        <end position="328"/>
    </location>
</feature>
<evidence type="ECO:0000313" key="2">
    <source>
        <dbReference type="EMBL" id="OSS45322.1"/>
    </source>
</evidence>
<proteinExistence type="predicted"/>
<dbReference type="InParanoid" id="A0A1Y2LP60"/>
<sequence length="646" mass="71667">MSVSPKSTPTSPRGKSASPSKSISPNKRKQDRPPRGRPPKRSNIFEMSESPPLHSPRVFLPSVTVQVEGHAKHTRHAPTPPPLTAAEKTCKTRSTKLAKGTKKSKAASPSFETPGTEAAARLSTSSPFLDWLDVHTDSLFKKLNSYDKEPKSEIVTNPTEIDPVRYPDPDEGIISKVHVKKYPIYAKSYVEYLLTGDAMMTVAIPVPSIRDKRVEYPLPGELVPIDTTMVPGESETDEMFMMSGALPVENVHDENATQAVMTDALLLQNLQDDFTVEITQGKMTDTLPLESIAHTMIDTSSGSNQASKPDKENRPPGSQNPQESQAIPTLRSVDVSPHTIPQESQALVPFKHRNLLPPPQKPKRRFVGRKGRLRRASPGSKDGKPKLSEEDQELARAVDRINANHDLLKALLFIVGQKVPDARKLILESDERLKKVRYDELYHPETFDKKLTVGEVLARSITRQDSALADTFDCASSNEIYDSEAMPSDQPNTHPVGADRPAHILGSITELRDRQVFNEHIFENPVQKAEKRAEAVVPASIDVADMSWKCGRCSFENQPVKKNDGRLVMGSIQGVYQNHQCGNCGNWLIGRAEVEREARYDEQVEFEKETAEAEHPRAILIPGTEASRKNMTDVLAGHRVINPGQE</sequence>
<feature type="compositionally biased region" description="Basic residues" evidence="1">
    <location>
        <begin position="91"/>
        <end position="105"/>
    </location>
</feature>